<dbReference type="SUPFAM" id="SSF49764">
    <property type="entry name" value="HSP20-like chaperones"/>
    <property type="match status" value="1"/>
</dbReference>
<dbReference type="EMBL" id="GEDC01003961">
    <property type="protein sequence ID" value="JAS33337.1"/>
    <property type="molecule type" value="Transcribed_RNA"/>
</dbReference>
<evidence type="ECO:0000259" key="1">
    <source>
        <dbReference type="PROSITE" id="PS51203"/>
    </source>
</evidence>
<accession>A0A1B6EC06</accession>
<dbReference type="EMBL" id="GEDC01018398">
    <property type="protein sequence ID" value="JAS18900.1"/>
    <property type="molecule type" value="Transcribed_RNA"/>
</dbReference>
<evidence type="ECO:0000313" key="5">
    <source>
        <dbReference type="EMBL" id="JAS35427.1"/>
    </source>
</evidence>
<dbReference type="InterPro" id="IPR037898">
    <property type="entry name" value="NudC_fam"/>
</dbReference>
<dbReference type="PROSITE" id="PS51203">
    <property type="entry name" value="CS"/>
    <property type="match status" value="1"/>
</dbReference>
<proteinExistence type="predicted"/>
<dbReference type="Pfam" id="PF04969">
    <property type="entry name" value="CS"/>
    <property type="match status" value="1"/>
</dbReference>
<dbReference type="GO" id="GO:0005737">
    <property type="term" value="C:cytoplasm"/>
    <property type="evidence" value="ECO:0007669"/>
    <property type="project" value="TreeGrafter"/>
</dbReference>
<sequence length="166" mass="19202">MSISHFDEKSGIIPCTTPWGSWWQTVHEIHIEINLPKNTRSKDVKIDIQTNYIACFIHQKVVIKGKLFGSVHCDDSVWTIEDGCLLNIVLSKAQYEKKEDIWEALLQDGSYQPDLLTLHEMRKKIDLEKFQLENPGMDFSRAKLSKNYDKLPGETLKQQLADKDNL</sequence>
<protein>
    <recommendedName>
        <fullName evidence="1">CS domain-containing protein</fullName>
    </recommendedName>
</protein>
<name>A0A1B6EC06_9HEMI</name>
<dbReference type="EMBL" id="GEDC01022418">
    <property type="protein sequence ID" value="JAS14880.1"/>
    <property type="molecule type" value="Transcribed_RNA"/>
</dbReference>
<dbReference type="PANTHER" id="PTHR12356:SF18">
    <property type="entry name" value="NUDC DOMAIN-CONTAINING PROTEIN 2"/>
    <property type="match status" value="1"/>
</dbReference>
<evidence type="ECO:0000313" key="3">
    <source>
        <dbReference type="EMBL" id="JAS18900.1"/>
    </source>
</evidence>
<dbReference type="InterPro" id="IPR007052">
    <property type="entry name" value="CS_dom"/>
</dbReference>
<reference evidence="5" key="1">
    <citation type="submission" date="2015-12" db="EMBL/GenBank/DDBJ databases">
        <title>De novo transcriptome assembly of four potential Pierce s Disease insect vectors from Arizona vineyards.</title>
        <authorList>
            <person name="Tassone E.E."/>
        </authorList>
    </citation>
    <scope>NUCLEOTIDE SEQUENCE</scope>
</reference>
<gene>
    <name evidence="5" type="ORF">g.23047</name>
    <name evidence="3" type="ORF">g.23048</name>
    <name evidence="4" type="ORF">g.23049</name>
    <name evidence="2" type="ORF">g.23050</name>
</gene>
<feature type="domain" description="CS" evidence="1">
    <location>
        <begin position="15"/>
        <end position="106"/>
    </location>
</feature>
<evidence type="ECO:0000313" key="2">
    <source>
        <dbReference type="EMBL" id="JAS14880.1"/>
    </source>
</evidence>
<dbReference type="EMBL" id="GEDC01001871">
    <property type="protein sequence ID" value="JAS35427.1"/>
    <property type="molecule type" value="Transcribed_RNA"/>
</dbReference>
<dbReference type="GO" id="GO:0006457">
    <property type="term" value="P:protein folding"/>
    <property type="evidence" value="ECO:0007669"/>
    <property type="project" value="TreeGrafter"/>
</dbReference>
<dbReference type="PANTHER" id="PTHR12356">
    <property type="entry name" value="NUCLEAR MOVEMENT PROTEIN NUDC"/>
    <property type="match status" value="1"/>
</dbReference>
<dbReference type="Gene3D" id="2.60.40.790">
    <property type="match status" value="1"/>
</dbReference>
<dbReference type="GO" id="GO:0051082">
    <property type="term" value="F:unfolded protein binding"/>
    <property type="evidence" value="ECO:0007669"/>
    <property type="project" value="TreeGrafter"/>
</dbReference>
<dbReference type="InterPro" id="IPR008978">
    <property type="entry name" value="HSP20-like_chaperone"/>
</dbReference>
<organism evidence="5">
    <name type="scientific">Clastoptera arizonana</name>
    <name type="common">Arizona spittle bug</name>
    <dbReference type="NCBI Taxonomy" id="38151"/>
    <lineage>
        <taxon>Eukaryota</taxon>
        <taxon>Metazoa</taxon>
        <taxon>Ecdysozoa</taxon>
        <taxon>Arthropoda</taxon>
        <taxon>Hexapoda</taxon>
        <taxon>Insecta</taxon>
        <taxon>Pterygota</taxon>
        <taxon>Neoptera</taxon>
        <taxon>Paraneoptera</taxon>
        <taxon>Hemiptera</taxon>
        <taxon>Auchenorrhyncha</taxon>
        <taxon>Cercopoidea</taxon>
        <taxon>Clastopteridae</taxon>
        <taxon>Clastoptera</taxon>
    </lineage>
</organism>
<dbReference type="AlphaFoldDB" id="A0A1B6EC06"/>
<evidence type="ECO:0000313" key="4">
    <source>
        <dbReference type="EMBL" id="JAS33337.1"/>
    </source>
</evidence>
<dbReference type="Gene3D" id="1.20.5.740">
    <property type="entry name" value="Single helix bin"/>
    <property type="match status" value="1"/>
</dbReference>